<feature type="transmembrane region" description="Helical" evidence="7">
    <location>
        <begin position="297"/>
        <end position="317"/>
    </location>
</feature>
<evidence type="ECO:0000256" key="4">
    <source>
        <dbReference type="ARBA" id="ARBA00022692"/>
    </source>
</evidence>
<dbReference type="GO" id="GO:0005886">
    <property type="term" value="C:plasma membrane"/>
    <property type="evidence" value="ECO:0007669"/>
    <property type="project" value="UniProtKB-SubCell"/>
</dbReference>
<comment type="subcellular location">
    <subcellularLocation>
        <location evidence="1">Cell membrane</location>
        <topology evidence="1">Multi-pass membrane protein</topology>
    </subcellularLocation>
</comment>
<comment type="similarity">
    <text evidence="2">Belongs to the NrfD family.</text>
</comment>
<evidence type="ECO:0000256" key="2">
    <source>
        <dbReference type="ARBA" id="ARBA00008929"/>
    </source>
</evidence>
<proteinExistence type="inferred from homology"/>
<reference evidence="8" key="1">
    <citation type="submission" date="2018-06" db="EMBL/GenBank/DDBJ databases">
        <authorList>
            <person name="Zhirakovskaya E."/>
        </authorList>
    </citation>
    <scope>NUCLEOTIDE SEQUENCE</scope>
</reference>
<dbReference type="InterPro" id="IPR052049">
    <property type="entry name" value="Electron_transfer_protein"/>
</dbReference>
<gene>
    <name evidence="8" type="ORF">MNBD_DELTA03-880</name>
</gene>
<feature type="transmembrane region" description="Helical" evidence="7">
    <location>
        <begin position="98"/>
        <end position="121"/>
    </location>
</feature>
<organism evidence="8">
    <name type="scientific">hydrothermal vent metagenome</name>
    <dbReference type="NCBI Taxonomy" id="652676"/>
    <lineage>
        <taxon>unclassified sequences</taxon>
        <taxon>metagenomes</taxon>
        <taxon>ecological metagenomes</taxon>
    </lineage>
</organism>
<feature type="transmembrane region" description="Helical" evidence="7">
    <location>
        <begin position="213"/>
        <end position="233"/>
    </location>
</feature>
<sequence length="327" mass="36544">MEFTITGANAITYPYLHIWDWRVAIYLFLGGLAGGCMSMAAVANLRPGKETPKSQACCWRVPMMTPVILAVGMGFLFLDLQLKQHMYRFYMTLQPLSPMSWGSWILVLVFPAMIAFALSTVPESAMDKLKDGMIRNLIIKAQNSMRPLAKLNFLLGILLAIYTGILLSSFMARPLWNSSILPVLFLNSGMSTGAATMILMARRSSVKLFFTKVDIWLIFSEITVLVLLYYGQFTSPEASRESILPFFTLTSQYFPYFISILTLSIVLPLAIILKFLEISSDHSENIELTFKQKFEMNASAVLVLLGGAIIRFALVYAGQLSKFTGLS</sequence>
<keyword evidence="5 7" id="KW-1133">Transmembrane helix</keyword>
<evidence type="ECO:0000256" key="3">
    <source>
        <dbReference type="ARBA" id="ARBA00022475"/>
    </source>
</evidence>
<feature type="transmembrane region" description="Helical" evidence="7">
    <location>
        <begin position="57"/>
        <end position="78"/>
    </location>
</feature>
<keyword evidence="3" id="KW-1003">Cell membrane</keyword>
<dbReference type="PANTHER" id="PTHR34856:SF2">
    <property type="entry name" value="PROTEIN NRFD"/>
    <property type="match status" value="1"/>
</dbReference>
<dbReference type="EMBL" id="UOEX01000201">
    <property type="protein sequence ID" value="VAW37139.1"/>
    <property type="molecule type" value="Genomic_DNA"/>
</dbReference>
<evidence type="ECO:0000313" key="8">
    <source>
        <dbReference type="EMBL" id="VAW37139.1"/>
    </source>
</evidence>
<evidence type="ECO:0000256" key="5">
    <source>
        <dbReference type="ARBA" id="ARBA00022989"/>
    </source>
</evidence>
<feature type="transmembrane region" description="Helical" evidence="7">
    <location>
        <begin position="253"/>
        <end position="276"/>
    </location>
</feature>
<dbReference type="AlphaFoldDB" id="A0A3B0VJZ5"/>
<dbReference type="Gene3D" id="1.20.1630.10">
    <property type="entry name" value="Formate dehydrogenase/DMSO reductase domain"/>
    <property type="match status" value="1"/>
</dbReference>
<evidence type="ECO:0000256" key="6">
    <source>
        <dbReference type="ARBA" id="ARBA00023136"/>
    </source>
</evidence>
<protein>
    <recommendedName>
        <fullName evidence="9">Polysulfide reductase</fullName>
    </recommendedName>
</protein>
<feature type="transmembrane region" description="Helical" evidence="7">
    <location>
        <begin position="179"/>
        <end position="201"/>
    </location>
</feature>
<feature type="transmembrane region" description="Helical" evidence="7">
    <location>
        <begin position="23"/>
        <end position="45"/>
    </location>
</feature>
<dbReference type="PANTHER" id="PTHR34856">
    <property type="entry name" value="PROTEIN NRFD"/>
    <property type="match status" value="1"/>
</dbReference>
<keyword evidence="6 7" id="KW-0472">Membrane</keyword>
<keyword evidence="4 7" id="KW-0812">Transmembrane</keyword>
<accession>A0A3B0VJZ5</accession>
<dbReference type="Pfam" id="PF03916">
    <property type="entry name" value="NrfD"/>
    <property type="match status" value="1"/>
</dbReference>
<evidence type="ECO:0008006" key="9">
    <source>
        <dbReference type="Google" id="ProtNLM"/>
    </source>
</evidence>
<name>A0A3B0VJZ5_9ZZZZ</name>
<feature type="transmembrane region" description="Helical" evidence="7">
    <location>
        <begin position="153"/>
        <end position="173"/>
    </location>
</feature>
<dbReference type="InterPro" id="IPR005614">
    <property type="entry name" value="NrfD-like"/>
</dbReference>
<evidence type="ECO:0000256" key="1">
    <source>
        <dbReference type="ARBA" id="ARBA00004651"/>
    </source>
</evidence>
<evidence type="ECO:0000256" key="7">
    <source>
        <dbReference type="SAM" id="Phobius"/>
    </source>
</evidence>